<proteinExistence type="predicted"/>
<dbReference type="InterPro" id="IPR032693">
    <property type="entry name" value="YtkA-like_dom"/>
</dbReference>
<dbReference type="STRING" id="1547283.A9C19_14170"/>
<evidence type="ECO:0000313" key="4">
    <source>
        <dbReference type="Proteomes" id="UP000181936"/>
    </source>
</evidence>
<keyword evidence="1" id="KW-0732">Signal</keyword>
<gene>
    <name evidence="3" type="ORF">A9C19_14170</name>
</gene>
<dbReference type="KEGG" id="bwh:A9C19_14170"/>
<protein>
    <recommendedName>
        <fullName evidence="2">YtkA-like domain-containing protein</fullName>
    </recommendedName>
</protein>
<sequence length="155" mass="17586">MTSLSLLFVVFLTMSACSLEVNENTEEKYKEENPLVADIILPETITTEKETLFQVSLTQGETKIDSPEYVHFEIWKYDHSVTYDMVEGNSVGNGLFELTKKLDEEGLYFVKVHAGYEDSIIMPKKQFIVGELSKAEVEFLQEGTGEEESGGEHHH</sequence>
<evidence type="ECO:0000259" key="2">
    <source>
        <dbReference type="Pfam" id="PF13115"/>
    </source>
</evidence>
<feature type="chain" id="PRO_5038792297" description="YtkA-like domain-containing protein" evidence="1">
    <location>
        <begin position="19"/>
        <end position="155"/>
    </location>
</feature>
<keyword evidence="4" id="KW-1185">Reference proteome</keyword>
<dbReference type="AlphaFoldDB" id="A0A1L3MXP4"/>
<accession>A0A1L3MXP4</accession>
<evidence type="ECO:0000313" key="3">
    <source>
        <dbReference type="EMBL" id="APH07121.1"/>
    </source>
</evidence>
<dbReference type="EMBL" id="CP016020">
    <property type="protein sequence ID" value="APH07121.1"/>
    <property type="molecule type" value="Genomic_DNA"/>
</dbReference>
<evidence type="ECO:0000256" key="1">
    <source>
        <dbReference type="SAM" id="SignalP"/>
    </source>
</evidence>
<name>A0A1L3MXP4_9BACI</name>
<dbReference type="Proteomes" id="UP000181936">
    <property type="component" value="Chromosome"/>
</dbReference>
<organism evidence="3 4">
    <name type="scientific">Bacillus weihaiensis</name>
    <dbReference type="NCBI Taxonomy" id="1547283"/>
    <lineage>
        <taxon>Bacteria</taxon>
        <taxon>Bacillati</taxon>
        <taxon>Bacillota</taxon>
        <taxon>Bacilli</taxon>
        <taxon>Bacillales</taxon>
        <taxon>Bacillaceae</taxon>
        <taxon>Bacillus</taxon>
    </lineage>
</organism>
<dbReference type="OrthoDB" id="2679563at2"/>
<feature type="domain" description="YtkA-like" evidence="2">
    <location>
        <begin position="31"/>
        <end position="113"/>
    </location>
</feature>
<dbReference type="RefSeq" id="WP_072581906.1">
    <property type="nucleotide sequence ID" value="NZ_CP016020.1"/>
</dbReference>
<reference evidence="3 4" key="1">
    <citation type="journal article" date="2016" name="Sci. Rep.">
        <title>Complete genome sequence and transcriptomic analysis of a novel marine strain Bacillus weihaiensis reveals the mechanism of brown algae degradation.</title>
        <authorList>
            <person name="Zhu Y."/>
            <person name="Chen P."/>
            <person name="Bao Y."/>
            <person name="Men Y."/>
            <person name="Zeng Y."/>
            <person name="Yang J."/>
            <person name="Sun J."/>
            <person name="Sun Y."/>
        </authorList>
    </citation>
    <scope>NUCLEOTIDE SEQUENCE [LARGE SCALE GENOMIC DNA]</scope>
    <source>
        <strain evidence="3 4">Alg07</strain>
    </source>
</reference>
<feature type="signal peptide" evidence="1">
    <location>
        <begin position="1"/>
        <end position="18"/>
    </location>
</feature>
<dbReference type="Pfam" id="PF13115">
    <property type="entry name" value="YtkA"/>
    <property type="match status" value="1"/>
</dbReference>